<proteinExistence type="predicted"/>
<name>A0AB37EBI8_9CAUL</name>
<dbReference type="KEGG" id="bmed:GYM46_05370"/>
<dbReference type="EMBL" id="CP048751">
    <property type="protein sequence ID" value="QIH74537.1"/>
    <property type="molecule type" value="Genomic_DNA"/>
</dbReference>
<dbReference type="Proteomes" id="UP000501325">
    <property type="component" value="Chromosome"/>
</dbReference>
<organism evidence="1 2">
    <name type="scientific">Brevundimonas mediterranea</name>
    <dbReference type="NCBI Taxonomy" id="74329"/>
    <lineage>
        <taxon>Bacteria</taxon>
        <taxon>Pseudomonadati</taxon>
        <taxon>Pseudomonadota</taxon>
        <taxon>Alphaproteobacteria</taxon>
        <taxon>Caulobacterales</taxon>
        <taxon>Caulobacteraceae</taxon>
        <taxon>Brevundimonas</taxon>
    </lineage>
</organism>
<evidence type="ECO:0000313" key="1">
    <source>
        <dbReference type="EMBL" id="QIH74537.1"/>
    </source>
</evidence>
<accession>A0AB37EBI8</accession>
<sequence length="395" mass="43017">MAGRRAGAQEALTASDQYQAEGRYLPLYLELKAQVEAGDENARFYLPWFAAFVGDEATAVGFDERTRSPDRPMPDLADAEAEDALEAIVRTAADRQIVILNEAHNVSGHRGFAARVMRALRPLGFDTFAAETFGRIDSYRTGAPFHQGLGYYIADPVYAETVREAAALGYVFADYEQRPDQQPPAEADMDARTTAREVAQARNLIENVLKPRPDARIFVLCGYSHAMEIEGLGGLWFAGQLKAATGIDPLTIEQSGHWPATRPEADTAEVAAVLERFAPTRPIAVSRAGRAFADRIFDGKVDLSVFHPRLPKVAGRPGWLAADPARKAVEVSVPAFEGPALVQALHRGEGAVIPADHLLLEPGQARATLLLRPGVYFLRLETTRGIEPAFGMVTV</sequence>
<reference evidence="1 2" key="1">
    <citation type="submission" date="2020-01" db="EMBL/GenBank/DDBJ databases">
        <authorList>
            <person name="Wang S."/>
        </authorList>
    </citation>
    <scope>NUCLEOTIDE SEQUENCE [LARGE SCALE GENOMIC DNA]</scope>
    <source>
        <strain evidence="1 2">D151-2-6</strain>
    </source>
</reference>
<evidence type="ECO:0000313" key="2">
    <source>
        <dbReference type="Proteomes" id="UP000501325"/>
    </source>
</evidence>
<gene>
    <name evidence="1" type="ORF">GYM46_05370</name>
</gene>
<protein>
    <submittedName>
        <fullName evidence="1">Uncharacterized protein</fullName>
    </submittedName>
</protein>
<dbReference type="AlphaFoldDB" id="A0AB37EBI8"/>